<dbReference type="EMBL" id="JAUSUG010000001">
    <property type="protein sequence ID" value="MDQ0252639.1"/>
    <property type="molecule type" value="Genomic_DNA"/>
</dbReference>
<name>A0ABT9ZP64_9BACI</name>
<evidence type="ECO:0000313" key="1">
    <source>
        <dbReference type="EMBL" id="MDQ0252639.1"/>
    </source>
</evidence>
<proteinExistence type="predicted"/>
<evidence type="ECO:0008006" key="3">
    <source>
        <dbReference type="Google" id="ProtNLM"/>
    </source>
</evidence>
<reference evidence="1 2" key="1">
    <citation type="submission" date="2023-07" db="EMBL/GenBank/DDBJ databases">
        <title>Genomic Encyclopedia of Type Strains, Phase IV (KMG-IV): sequencing the most valuable type-strain genomes for metagenomic binning, comparative biology and taxonomic classification.</title>
        <authorList>
            <person name="Goeker M."/>
        </authorList>
    </citation>
    <scope>NUCLEOTIDE SEQUENCE [LARGE SCALE GENOMIC DNA]</scope>
    <source>
        <strain evidence="1 2">DSM 9768</strain>
    </source>
</reference>
<gene>
    <name evidence="1" type="ORF">J2S74_000011</name>
</gene>
<organism evidence="1 2">
    <name type="scientific">Evansella vedderi</name>
    <dbReference type="NCBI Taxonomy" id="38282"/>
    <lineage>
        <taxon>Bacteria</taxon>
        <taxon>Bacillati</taxon>
        <taxon>Bacillota</taxon>
        <taxon>Bacilli</taxon>
        <taxon>Bacillales</taxon>
        <taxon>Bacillaceae</taxon>
        <taxon>Evansella</taxon>
    </lineage>
</organism>
<protein>
    <recommendedName>
        <fullName evidence="3">GNAT family N-acetyltransferase</fullName>
    </recommendedName>
</protein>
<keyword evidence="2" id="KW-1185">Reference proteome</keyword>
<sequence>MEIRMLGPKDAAVYKKLRLEALKVGGIYYDEDLMVFTL</sequence>
<dbReference type="Proteomes" id="UP001230005">
    <property type="component" value="Unassembled WGS sequence"/>
</dbReference>
<comment type="caution">
    <text evidence="1">The sequence shown here is derived from an EMBL/GenBank/DDBJ whole genome shotgun (WGS) entry which is preliminary data.</text>
</comment>
<evidence type="ECO:0000313" key="2">
    <source>
        <dbReference type="Proteomes" id="UP001230005"/>
    </source>
</evidence>
<accession>A0ABT9ZP64</accession>